<dbReference type="Gene3D" id="2.50.20.20">
    <property type="match status" value="1"/>
</dbReference>
<reference evidence="3 4" key="1">
    <citation type="submission" date="2016-10" db="EMBL/GenBank/DDBJ databases">
        <authorList>
            <person name="de Groot N.N."/>
        </authorList>
    </citation>
    <scope>NUCLEOTIDE SEQUENCE [LARGE SCALE GENOMIC DNA]</scope>
    <source>
        <strain evidence="3 4">CGMCC 4.5727</strain>
    </source>
</reference>
<dbReference type="SUPFAM" id="SSF89392">
    <property type="entry name" value="Prokaryotic lipoproteins and lipoprotein localization factors"/>
    <property type="match status" value="1"/>
</dbReference>
<name>A0A1G8TQI5_9ACTN</name>
<dbReference type="AlphaFoldDB" id="A0A1G8TQI5"/>
<dbReference type="PROSITE" id="PS51257">
    <property type="entry name" value="PROKAR_LIPOPROTEIN"/>
    <property type="match status" value="1"/>
</dbReference>
<feature type="signal peptide" evidence="2">
    <location>
        <begin position="1"/>
        <end position="21"/>
    </location>
</feature>
<dbReference type="EMBL" id="FNFF01000001">
    <property type="protein sequence ID" value="SDJ43836.1"/>
    <property type="molecule type" value="Genomic_DNA"/>
</dbReference>
<proteinExistence type="predicted"/>
<evidence type="ECO:0000256" key="1">
    <source>
        <dbReference type="SAM" id="MobiDB-lite"/>
    </source>
</evidence>
<dbReference type="RefSeq" id="WP_093606874.1">
    <property type="nucleotide sequence ID" value="NZ_FNFF01000001.1"/>
</dbReference>
<feature type="compositionally biased region" description="Basic and acidic residues" evidence="1">
    <location>
        <begin position="37"/>
        <end position="52"/>
    </location>
</feature>
<protein>
    <recommendedName>
        <fullName evidence="5">Lipoprotein</fullName>
    </recommendedName>
</protein>
<evidence type="ECO:0000256" key="2">
    <source>
        <dbReference type="SAM" id="SignalP"/>
    </source>
</evidence>
<accession>A0A1G8TQI5</accession>
<dbReference type="OrthoDB" id="4129306at2"/>
<feature type="region of interest" description="Disordered" evidence="1">
    <location>
        <begin position="18"/>
        <end position="59"/>
    </location>
</feature>
<evidence type="ECO:0000313" key="3">
    <source>
        <dbReference type="EMBL" id="SDJ43836.1"/>
    </source>
</evidence>
<gene>
    <name evidence="3" type="ORF">SAMN05421806_101400</name>
</gene>
<keyword evidence="4" id="KW-1185">Reference proteome</keyword>
<feature type="chain" id="PRO_5011552116" description="Lipoprotein" evidence="2">
    <location>
        <begin position="22"/>
        <end position="287"/>
    </location>
</feature>
<keyword evidence="2" id="KW-0732">Signal</keyword>
<organism evidence="3 4">
    <name type="scientific">Streptomyces indicus</name>
    <dbReference type="NCBI Taxonomy" id="417292"/>
    <lineage>
        <taxon>Bacteria</taxon>
        <taxon>Bacillati</taxon>
        <taxon>Actinomycetota</taxon>
        <taxon>Actinomycetes</taxon>
        <taxon>Kitasatosporales</taxon>
        <taxon>Streptomycetaceae</taxon>
        <taxon>Streptomyces</taxon>
    </lineage>
</organism>
<dbReference type="InterPro" id="IPR029046">
    <property type="entry name" value="LolA/LolB/LppX"/>
</dbReference>
<sequence length="287" mass="29905">MRRSLALTAAALVLATGCSTAEPGGSGRADTGSARAAEGRGTEDQSPEDRGAPKNGEGIPAEIVRTALDGLGDSAVRVDESVELGNGTTTYELTVEGAFDFAADRGRLTVRLPGGAVDQVEEVFADGKVYVKGAAGVGSGRWGVIGRTDAEAHYLLRAPVNDPEHVLTQLGRMTKITKAGARKVGSVETVQYTGLLDHETQMLRMADERRASMDDAVEAMGQGLPVLGDVWIDGEGRVVQCRLRVNAGGGKATVTLKFAELSEPVEAEAPPATKTTPVHELTGILIG</sequence>
<dbReference type="STRING" id="417292.SAMN05421806_101400"/>
<dbReference type="Proteomes" id="UP000199155">
    <property type="component" value="Unassembled WGS sequence"/>
</dbReference>
<evidence type="ECO:0000313" key="4">
    <source>
        <dbReference type="Proteomes" id="UP000199155"/>
    </source>
</evidence>
<evidence type="ECO:0008006" key="5">
    <source>
        <dbReference type="Google" id="ProtNLM"/>
    </source>
</evidence>